<keyword evidence="2" id="KW-1185">Reference proteome</keyword>
<dbReference type="EMBL" id="JYDL01000040">
    <property type="protein sequence ID" value="KRX21303.1"/>
    <property type="molecule type" value="Genomic_DNA"/>
</dbReference>
<name>A0A0V0S3S8_9BILA</name>
<accession>A0A0V0S3S8</accession>
<evidence type="ECO:0000313" key="2">
    <source>
        <dbReference type="Proteomes" id="UP000054630"/>
    </source>
</evidence>
<reference evidence="1 2" key="1">
    <citation type="submission" date="2015-01" db="EMBL/GenBank/DDBJ databases">
        <title>Evolution of Trichinella species and genotypes.</title>
        <authorList>
            <person name="Korhonen P.K."/>
            <person name="Edoardo P."/>
            <person name="Giuseppe L.R."/>
            <person name="Gasser R.B."/>
        </authorList>
    </citation>
    <scope>NUCLEOTIDE SEQUENCE [LARGE SCALE GENOMIC DNA]</scope>
    <source>
        <strain evidence="1">ISS37</strain>
    </source>
</reference>
<dbReference type="AlphaFoldDB" id="A0A0V0S3S8"/>
<sequence>MRFTARHDRSIRSSYPTDDRMELVELVVRLCVQSANSNKSRGRLFPCRERTGFCGQSTNQHTATSLYAALRLVDAIWAPVFVAVPSPLAVFLLLPVVGSIFCPVFFELLRQNGHQPQIVDAVAYVCMCWPRIPKALSFSLVI</sequence>
<dbReference type="Proteomes" id="UP000054630">
    <property type="component" value="Unassembled WGS sequence"/>
</dbReference>
<gene>
    <name evidence="1" type="ORF">T07_14140</name>
</gene>
<organism evidence="1 2">
    <name type="scientific">Trichinella nelsoni</name>
    <dbReference type="NCBI Taxonomy" id="6336"/>
    <lineage>
        <taxon>Eukaryota</taxon>
        <taxon>Metazoa</taxon>
        <taxon>Ecdysozoa</taxon>
        <taxon>Nematoda</taxon>
        <taxon>Enoplea</taxon>
        <taxon>Dorylaimia</taxon>
        <taxon>Trichinellida</taxon>
        <taxon>Trichinellidae</taxon>
        <taxon>Trichinella</taxon>
    </lineage>
</organism>
<evidence type="ECO:0000313" key="1">
    <source>
        <dbReference type="EMBL" id="KRX21303.1"/>
    </source>
</evidence>
<proteinExistence type="predicted"/>
<comment type="caution">
    <text evidence="1">The sequence shown here is derived from an EMBL/GenBank/DDBJ whole genome shotgun (WGS) entry which is preliminary data.</text>
</comment>
<protein>
    <submittedName>
        <fullName evidence="1">Uncharacterized protein</fullName>
    </submittedName>
</protein>